<dbReference type="EMBL" id="VIWT01000001">
    <property type="protein sequence ID" value="TWG00284.1"/>
    <property type="molecule type" value="Genomic_DNA"/>
</dbReference>
<proteinExistence type="predicted"/>
<dbReference type="Proteomes" id="UP000317940">
    <property type="component" value="Unassembled WGS sequence"/>
</dbReference>
<dbReference type="AlphaFoldDB" id="A0A561ULS9"/>
<dbReference type="Pfam" id="PF12770">
    <property type="entry name" value="CHAT"/>
    <property type="match status" value="1"/>
</dbReference>
<dbReference type="RefSeq" id="WP_170304979.1">
    <property type="nucleotide sequence ID" value="NZ_BAAAMZ010000014.1"/>
</dbReference>
<sequence>MIKLLILAANPRDTQPLRLGREARWIEGRIRESNAAGRFTIRSAWAVTVDELLYQLNSFEPNVVHFVGHGESGEIILETASGASRPLSQAALATIFSHFRQWLQLVVLNACYSADQAESLAEHADAVIGMTSAVGDAAAVEFAAGFYRALGFGRSVQDAFSQGVAMLTVRGLPDADVPKLIHRAGVDPARLVLAGASDVAISIRRAEDPRVPERLRGLLQDGCEFLLLSDQATRLPQRHAEEENRIFLELGMRQSDAVFVVEVNRFAEVATAATVLAERLVPRETHSYDWTLVVKGNPLAGSLSLAMAGLRSGDRVLLVGNHRMPQWAPQMLSSP</sequence>
<keyword evidence="3" id="KW-1185">Reference proteome</keyword>
<name>A0A561ULS9_9ACTN</name>
<feature type="domain" description="CHAT" evidence="1">
    <location>
        <begin position="21"/>
        <end position="162"/>
    </location>
</feature>
<evidence type="ECO:0000259" key="1">
    <source>
        <dbReference type="Pfam" id="PF12770"/>
    </source>
</evidence>
<accession>A0A561ULS9</accession>
<evidence type="ECO:0000313" key="2">
    <source>
        <dbReference type="EMBL" id="TWG00284.1"/>
    </source>
</evidence>
<protein>
    <submittedName>
        <fullName evidence="2">CHAT domain-containing protein</fullName>
    </submittedName>
</protein>
<dbReference type="InterPro" id="IPR024983">
    <property type="entry name" value="CHAT_dom"/>
</dbReference>
<evidence type="ECO:0000313" key="3">
    <source>
        <dbReference type="Proteomes" id="UP000317940"/>
    </source>
</evidence>
<gene>
    <name evidence="2" type="ORF">FHX73_114158</name>
</gene>
<comment type="caution">
    <text evidence="2">The sequence shown here is derived from an EMBL/GenBank/DDBJ whole genome shotgun (WGS) entry which is preliminary data.</text>
</comment>
<organism evidence="2 3">
    <name type="scientific">Kitasatospora viridis</name>
    <dbReference type="NCBI Taxonomy" id="281105"/>
    <lineage>
        <taxon>Bacteria</taxon>
        <taxon>Bacillati</taxon>
        <taxon>Actinomycetota</taxon>
        <taxon>Actinomycetes</taxon>
        <taxon>Kitasatosporales</taxon>
        <taxon>Streptomycetaceae</taxon>
        <taxon>Kitasatospora</taxon>
    </lineage>
</organism>
<reference evidence="2 3" key="1">
    <citation type="submission" date="2019-06" db="EMBL/GenBank/DDBJ databases">
        <title>Sequencing the genomes of 1000 actinobacteria strains.</title>
        <authorList>
            <person name="Klenk H.-P."/>
        </authorList>
    </citation>
    <scope>NUCLEOTIDE SEQUENCE [LARGE SCALE GENOMIC DNA]</scope>
    <source>
        <strain evidence="2 3">DSM 44826</strain>
    </source>
</reference>